<gene>
    <name evidence="1" type="ORF">FO440_22700</name>
</gene>
<dbReference type="OrthoDB" id="9816564at2"/>
<evidence type="ECO:0000313" key="1">
    <source>
        <dbReference type="EMBL" id="TSJ36320.1"/>
    </source>
</evidence>
<keyword evidence="2" id="KW-1185">Reference proteome</keyword>
<proteinExistence type="predicted"/>
<dbReference type="Gene3D" id="3.20.20.80">
    <property type="entry name" value="Glycosidases"/>
    <property type="match status" value="1"/>
</dbReference>
<dbReference type="RefSeq" id="WP_144250612.1">
    <property type="nucleotide sequence ID" value="NZ_VLPK01000007.1"/>
</dbReference>
<sequence>MNNPLKSFWMGGFESADHLNAFGDRVDFLELTRHLQNIDSDYECLSDFAIGTVREGIRWSQIERAPYRYDFSVVKIMLRKGRKHRIQQIWDICHFGFPDDLTPLHPHFTARFTGVCKAFVELFLQECPGEILIVTPINEVSFISWLGGEVKGTSPYGVCMGWEVKYALMRAYIAGIKAMKEIMPVIRILSTEPLVNVVPPLFCSAAERSLAESAHSNQFQSIDILTGALCPELGGSPDLLDILGFNYYYNNQWIFGTGEFLKWANEDLDPRWQPFSQLLTEAFLRYRKPVVLTETSHPGKDRPKWIEFISKESGKAISDGVPLWGICLYPIIDRPDWDDTSYWHHSGLWDEHFLASGERQRVLVRPYADALKQAQKMIFQYEI</sequence>
<accession>A0A556M8V3</accession>
<name>A0A556M8V3_9SPHI</name>
<dbReference type="SUPFAM" id="SSF51445">
    <property type="entry name" value="(Trans)glycosidases"/>
    <property type="match status" value="1"/>
</dbReference>
<protein>
    <submittedName>
        <fullName evidence="1">Amine oxidase</fullName>
    </submittedName>
</protein>
<organism evidence="1 2">
    <name type="scientific">Mucilaginibacter corticis</name>
    <dbReference type="NCBI Taxonomy" id="2597670"/>
    <lineage>
        <taxon>Bacteria</taxon>
        <taxon>Pseudomonadati</taxon>
        <taxon>Bacteroidota</taxon>
        <taxon>Sphingobacteriia</taxon>
        <taxon>Sphingobacteriales</taxon>
        <taxon>Sphingobacteriaceae</taxon>
        <taxon>Mucilaginibacter</taxon>
    </lineage>
</organism>
<comment type="caution">
    <text evidence="1">The sequence shown here is derived from an EMBL/GenBank/DDBJ whole genome shotgun (WGS) entry which is preliminary data.</text>
</comment>
<reference evidence="1 2" key="1">
    <citation type="submission" date="2019-07" db="EMBL/GenBank/DDBJ databases">
        <authorList>
            <person name="Huq M.A."/>
        </authorList>
    </citation>
    <scope>NUCLEOTIDE SEQUENCE [LARGE SCALE GENOMIC DNA]</scope>
    <source>
        <strain evidence="1 2">MAH-19</strain>
    </source>
</reference>
<evidence type="ECO:0000313" key="2">
    <source>
        <dbReference type="Proteomes" id="UP000318733"/>
    </source>
</evidence>
<dbReference type="InterPro" id="IPR017853">
    <property type="entry name" value="GH"/>
</dbReference>
<dbReference type="Proteomes" id="UP000318733">
    <property type="component" value="Unassembled WGS sequence"/>
</dbReference>
<dbReference type="AlphaFoldDB" id="A0A556M8V3"/>
<dbReference type="EMBL" id="VLPK01000007">
    <property type="protein sequence ID" value="TSJ36320.1"/>
    <property type="molecule type" value="Genomic_DNA"/>
</dbReference>